<reference evidence="2 3" key="1">
    <citation type="submission" date="2019-03" db="EMBL/GenBank/DDBJ databases">
        <title>Genomic Encyclopedia of Type Strains, Phase IV (KMG-IV): sequencing the most valuable type-strain genomes for metagenomic binning, comparative biology and taxonomic classification.</title>
        <authorList>
            <person name="Goeker M."/>
        </authorList>
    </citation>
    <scope>NUCLEOTIDE SEQUENCE [LARGE SCALE GENOMIC DNA]</scope>
    <source>
        <strain evidence="2 3">DSM 19377</strain>
    </source>
</reference>
<dbReference type="SUPFAM" id="SSF53822">
    <property type="entry name" value="Periplasmic binding protein-like I"/>
    <property type="match status" value="1"/>
</dbReference>
<accession>A0A4R2NI84</accession>
<dbReference type="AlphaFoldDB" id="A0A4R2NI84"/>
<keyword evidence="3" id="KW-1185">Reference proteome</keyword>
<feature type="signal peptide" evidence="1">
    <location>
        <begin position="1"/>
        <end position="19"/>
    </location>
</feature>
<evidence type="ECO:0000313" key="2">
    <source>
        <dbReference type="EMBL" id="TCP20978.1"/>
    </source>
</evidence>
<dbReference type="CDD" id="cd06325">
    <property type="entry name" value="PBP1_ABC_unchar_transporter"/>
    <property type="match status" value="1"/>
</dbReference>
<sequence length="333" mass="35578">MRSWKVITGVLLVLMLALAGCGTSDKTSGKKTDGSKDEGKTYKIGINQYVQHPSLDAATKGFKAAIKDSGLKVKYDVQNSQGNMNNAQTIAKNLVGENVDLIFANATPSAQASLNATNNIPIIFTSVTDPLGAKLVKSMDKPGGNISGTTDTHPDAIPNTVKFIDEETDAKTVGLIYNKGEQNSVAQIKAVKDAMKGTDLTTVEAGVATSADVKQAAESLVGRADVFYVITDNTVVSALESVISVADSKDIPLFVGELDSVKRGGFAAYGFDYYDIGYEAGVMAVKVLKGEKKISEMPVQYPQKLKLVINKKAAKKMGIKIKPEWDKKAEFIE</sequence>
<dbReference type="EMBL" id="SLXK01000047">
    <property type="protein sequence ID" value="TCP20978.1"/>
    <property type="molecule type" value="Genomic_DNA"/>
</dbReference>
<dbReference type="Pfam" id="PF04392">
    <property type="entry name" value="ABC_sub_bind"/>
    <property type="match status" value="1"/>
</dbReference>
<name>A0A4R2NI84_9BACL</name>
<dbReference type="Proteomes" id="UP000295416">
    <property type="component" value="Unassembled WGS sequence"/>
</dbReference>
<dbReference type="PANTHER" id="PTHR35271:SF1">
    <property type="entry name" value="ABC TRANSPORTER, SUBSTRATE-BINDING LIPOPROTEIN"/>
    <property type="match status" value="1"/>
</dbReference>
<dbReference type="RefSeq" id="WP_132747913.1">
    <property type="nucleotide sequence ID" value="NZ_SLXK01000047.1"/>
</dbReference>
<protein>
    <submittedName>
        <fullName evidence="2">Putative ABC transport system substrate-binding protein</fullName>
    </submittedName>
</protein>
<gene>
    <name evidence="2" type="ORF">EV207_14729</name>
</gene>
<dbReference type="PANTHER" id="PTHR35271">
    <property type="entry name" value="ABC TRANSPORTER, SUBSTRATE-BINDING LIPOPROTEIN-RELATED"/>
    <property type="match status" value="1"/>
</dbReference>
<dbReference type="PROSITE" id="PS51257">
    <property type="entry name" value="PROKAR_LIPOPROTEIN"/>
    <property type="match status" value="1"/>
</dbReference>
<dbReference type="InterPro" id="IPR028082">
    <property type="entry name" value="Peripla_BP_I"/>
</dbReference>
<organism evidence="2 3">
    <name type="scientific">Scopulibacillus darangshiensis</name>
    <dbReference type="NCBI Taxonomy" id="442528"/>
    <lineage>
        <taxon>Bacteria</taxon>
        <taxon>Bacillati</taxon>
        <taxon>Bacillota</taxon>
        <taxon>Bacilli</taxon>
        <taxon>Bacillales</taxon>
        <taxon>Sporolactobacillaceae</taxon>
        <taxon>Scopulibacillus</taxon>
    </lineage>
</organism>
<keyword evidence="1" id="KW-0732">Signal</keyword>
<proteinExistence type="predicted"/>
<dbReference type="InterPro" id="IPR007487">
    <property type="entry name" value="ABC_transpt-TYRBP-like"/>
</dbReference>
<feature type="chain" id="PRO_5038575062" evidence="1">
    <location>
        <begin position="20"/>
        <end position="333"/>
    </location>
</feature>
<evidence type="ECO:0000256" key="1">
    <source>
        <dbReference type="SAM" id="SignalP"/>
    </source>
</evidence>
<comment type="caution">
    <text evidence="2">The sequence shown here is derived from an EMBL/GenBank/DDBJ whole genome shotgun (WGS) entry which is preliminary data.</text>
</comment>
<dbReference type="Gene3D" id="3.40.50.2300">
    <property type="match status" value="2"/>
</dbReference>
<evidence type="ECO:0000313" key="3">
    <source>
        <dbReference type="Proteomes" id="UP000295416"/>
    </source>
</evidence>
<dbReference type="OrthoDB" id="9776955at2"/>